<evidence type="ECO:0000259" key="1">
    <source>
        <dbReference type="PROSITE" id="PS50097"/>
    </source>
</evidence>
<proteinExistence type="predicted"/>
<evidence type="ECO:0000313" key="3">
    <source>
        <dbReference type="Proteomes" id="UP000235672"/>
    </source>
</evidence>
<dbReference type="STRING" id="1745343.A0A2J6PM07"/>
<protein>
    <recommendedName>
        <fullName evidence="1">BTB domain-containing protein</fullName>
    </recommendedName>
</protein>
<dbReference type="PROSITE" id="PS50097">
    <property type="entry name" value="BTB"/>
    <property type="match status" value="1"/>
</dbReference>
<keyword evidence="3" id="KW-1185">Reference proteome</keyword>
<dbReference type="InterPro" id="IPR014892">
    <property type="entry name" value="RPA_C"/>
</dbReference>
<organism evidence="2 3">
    <name type="scientific">Hyaloscypha hepaticicola</name>
    <dbReference type="NCBI Taxonomy" id="2082293"/>
    <lineage>
        <taxon>Eukaryota</taxon>
        <taxon>Fungi</taxon>
        <taxon>Dikarya</taxon>
        <taxon>Ascomycota</taxon>
        <taxon>Pezizomycotina</taxon>
        <taxon>Leotiomycetes</taxon>
        <taxon>Helotiales</taxon>
        <taxon>Hyaloscyphaceae</taxon>
        <taxon>Hyaloscypha</taxon>
    </lineage>
</organism>
<dbReference type="EMBL" id="KZ613516">
    <property type="protein sequence ID" value="PMD15050.1"/>
    <property type="molecule type" value="Genomic_DNA"/>
</dbReference>
<evidence type="ECO:0000313" key="2">
    <source>
        <dbReference type="EMBL" id="PMD15050.1"/>
    </source>
</evidence>
<dbReference type="AlphaFoldDB" id="A0A2J6PM07"/>
<dbReference type="OrthoDB" id="25571at2759"/>
<accession>A0A2J6PM07</accession>
<dbReference type="InterPro" id="IPR000210">
    <property type="entry name" value="BTB/POZ_dom"/>
</dbReference>
<dbReference type="SUPFAM" id="SSF46785">
    <property type="entry name" value="Winged helix' DNA-binding domain"/>
    <property type="match status" value="1"/>
</dbReference>
<dbReference type="Pfam" id="PF08784">
    <property type="entry name" value="RPA_C"/>
    <property type="match status" value="1"/>
</dbReference>
<dbReference type="Proteomes" id="UP000235672">
    <property type="component" value="Unassembled WGS sequence"/>
</dbReference>
<name>A0A2J6PM07_9HELO</name>
<gene>
    <name evidence="2" type="ORF">NA56DRAFT_754285</name>
</gene>
<dbReference type="Gene3D" id="3.30.710.10">
    <property type="entry name" value="Potassium Channel Kv1.1, Chain A"/>
    <property type="match status" value="1"/>
</dbReference>
<feature type="domain" description="BTB" evidence="1">
    <location>
        <begin position="16"/>
        <end position="78"/>
    </location>
</feature>
<dbReference type="InterPro" id="IPR036390">
    <property type="entry name" value="WH_DNA-bd_sf"/>
</dbReference>
<dbReference type="InterPro" id="IPR036388">
    <property type="entry name" value="WH-like_DNA-bd_sf"/>
</dbReference>
<dbReference type="Gene3D" id="1.10.10.10">
    <property type="entry name" value="Winged helix-like DNA-binding domain superfamily/Winged helix DNA-binding domain"/>
    <property type="match status" value="1"/>
</dbReference>
<reference evidence="2 3" key="1">
    <citation type="submission" date="2016-05" db="EMBL/GenBank/DDBJ databases">
        <title>A degradative enzymes factory behind the ericoid mycorrhizal symbiosis.</title>
        <authorList>
            <consortium name="DOE Joint Genome Institute"/>
            <person name="Martino E."/>
            <person name="Morin E."/>
            <person name="Grelet G."/>
            <person name="Kuo A."/>
            <person name="Kohler A."/>
            <person name="Daghino S."/>
            <person name="Barry K."/>
            <person name="Choi C."/>
            <person name="Cichocki N."/>
            <person name="Clum A."/>
            <person name="Copeland A."/>
            <person name="Hainaut M."/>
            <person name="Haridas S."/>
            <person name="Labutti K."/>
            <person name="Lindquist E."/>
            <person name="Lipzen A."/>
            <person name="Khouja H.-R."/>
            <person name="Murat C."/>
            <person name="Ohm R."/>
            <person name="Olson A."/>
            <person name="Spatafora J."/>
            <person name="Veneault-Fourrey C."/>
            <person name="Henrissat B."/>
            <person name="Grigoriev I."/>
            <person name="Martin F."/>
            <person name="Perotto S."/>
        </authorList>
    </citation>
    <scope>NUCLEOTIDE SEQUENCE [LARGE SCALE GENOMIC DNA]</scope>
    <source>
        <strain evidence="2 3">UAMH 7357</strain>
    </source>
</reference>
<sequence length="252" mass="28278">MEVNNLLSPKNGADTADIYVGSPDEMLFRCHRRKLCRVVPLFSKLLANSSTIHLPEVGCEEFDLLMEYVESGGTSIRTTSELWDPISFLSLAEKSDKDACQYVQQNEDSNIGQIKQEPIDLPNEIVFGPSSLVMLGGKEFPAGASDTAKMVYEVLLFEPQNAEGLHVKKIAQKLGIFVRDVFEAGVVLLSAGLIYSTVDDETWALLDILKTAIYGKRMVIRPEYRCLQLAFIQVLNPYPQIKIWGSRYWLPL</sequence>
<dbReference type="InterPro" id="IPR011333">
    <property type="entry name" value="SKP1/BTB/POZ_sf"/>
</dbReference>